<reference evidence="1" key="1">
    <citation type="submission" date="2022-01" db="EMBL/GenBank/DDBJ databases">
        <authorList>
            <person name="King R."/>
        </authorList>
    </citation>
    <scope>NUCLEOTIDE SEQUENCE</scope>
</reference>
<accession>A0A9P0G6Q6</accession>
<dbReference type="AlphaFoldDB" id="A0A9P0G6Q6"/>
<dbReference type="EMBL" id="OV651824">
    <property type="protein sequence ID" value="CAH1101943.1"/>
    <property type="molecule type" value="Genomic_DNA"/>
</dbReference>
<dbReference type="Proteomes" id="UP001153636">
    <property type="component" value="Chromosome 12"/>
</dbReference>
<evidence type="ECO:0000313" key="1">
    <source>
        <dbReference type="EMBL" id="CAH1101943.1"/>
    </source>
</evidence>
<evidence type="ECO:0000313" key="2">
    <source>
        <dbReference type="Proteomes" id="UP001153636"/>
    </source>
</evidence>
<dbReference type="OrthoDB" id="63267at2759"/>
<gene>
    <name evidence="1" type="ORF">PSYICH_LOCUS3116</name>
</gene>
<protein>
    <submittedName>
        <fullName evidence="1">Uncharacterized protein</fullName>
    </submittedName>
</protein>
<keyword evidence="2" id="KW-1185">Reference proteome</keyword>
<name>A0A9P0G6Q6_9CUCU</name>
<organism evidence="1 2">
    <name type="scientific">Psylliodes chrysocephalus</name>
    <dbReference type="NCBI Taxonomy" id="3402493"/>
    <lineage>
        <taxon>Eukaryota</taxon>
        <taxon>Metazoa</taxon>
        <taxon>Ecdysozoa</taxon>
        <taxon>Arthropoda</taxon>
        <taxon>Hexapoda</taxon>
        <taxon>Insecta</taxon>
        <taxon>Pterygota</taxon>
        <taxon>Neoptera</taxon>
        <taxon>Endopterygota</taxon>
        <taxon>Coleoptera</taxon>
        <taxon>Polyphaga</taxon>
        <taxon>Cucujiformia</taxon>
        <taxon>Chrysomeloidea</taxon>
        <taxon>Chrysomelidae</taxon>
        <taxon>Galerucinae</taxon>
        <taxon>Alticini</taxon>
        <taxon>Psylliodes</taxon>
    </lineage>
</organism>
<proteinExistence type="predicted"/>
<sequence length="39" mass="4680">MADSYYQHRTVSVAVRQESQRLPLARYKIGKIEFRARRV</sequence>